<proteinExistence type="predicted"/>
<dbReference type="EMBL" id="JBHTON010000003">
    <property type="protein sequence ID" value="MFD1483878.1"/>
    <property type="molecule type" value="Genomic_DNA"/>
</dbReference>
<protein>
    <recommendedName>
        <fullName evidence="3">Phage protein</fullName>
    </recommendedName>
</protein>
<evidence type="ECO:0008006" key="3">
    <source>
        <dbReference type="Google" id="ProtNLM"/>
    </source>
</evidence>
<evidence type="ECO:0000313" key="1">
    <source>
        <dbReference type="EMBL" id="MFD1483878.1"/>
    </source>
</evidence>
<dbReference type="Proteomes" id="UP001597252">
    <property type="component" value="Unassembled WGS sequence"/>
</dbReference>
<organism evidence="1 2">
    <name type="scientific">Lacticaseibacillus baoqingensis</name>
    <dbReference type="NCBI Taxonomy" id="2486013"/>
    <lineage>
        <taxon>Bacteria</taxon>
        <taxon>Bacillati</taxon>
        <taxon>Bacillota</taxon>
        <taxon>Bacilli</taxon>
        <taxon>Lactobacillales</taxon>
        <taxon>Lactobacillaceae</taxon>
        <taxon>Lacticaseibacillus</taxon>
    </lineage>
</organism>
<comment type="caution">
    <text evidence="1">The sequence shown here is derived from an EMBL/GenBank/DDBJ whole genome shotgun (WGS) entry which is preliminary data.</text>
</comment>
<keyword evidence="2" id="KW-1185">Reference proteome</keyword>
<name>A0ABW4E4G4_9LACO</name>
<gene>
    <name evidence="1" type="ORF">ACFQ5J_01270</name>
</gene>
<dbReference type="RefSeq" id="WP_125748882.1">
    <property type="nucleotide sequence ID" value="NZ_JBHTON010000003.1"/>
</dbReference>
<reference evidence="2" key="1">
    <citation type="journal article" date="2019" name="Int. J. Syst. Evol. Microbiol.">
        <title>The Global Catalogue of Microorganisms (GCM) 10K type strain sequencing project: providing services to taxonomists for standard genome sequencing and annotation.</title>
        <authorList>
            <consortium name="The Broad Institute Genomics Platform"/>
            <consortium name="The Broad Institute Genome Sequencing Center for Infectious Disease"/>
            <person name="Wu L."/>
            <person name="Ma J."/>
        </authorList>
    </citation>
    <scope>NUCLEOTIDE SEQUENCE [LARGE SCALE GENOMIC DNA]</scope>
    <source>
        <strain evidence="2">CCM 8903</strain>
    </source>
</reference>
<evidence type="ECO:0000313" key="2">
    <source>
        <dbReference type="Proteomes" id="UP001597252"/>
    </source>
</evidence>
<accession>A0ABW4E4G4</accession>
<sequence>MTFNRKTLGFIAELANTIRELDESKTYQIDTVYKNGMYTTQVSSTEYAKSLAETIFDQIGQNVDDEFLNAYM</sequence>